<sequence length="248" mass="28155">MIYKAALAVIIAIGSTSAFALTNSEQQQVNRIIQNFQQNNQRAIIQNIRYPLQREAPIPAIQSAADMEKRFNQVFDTQLKQDIARSKLSQWSSMGWRGLMLDEGKVWLDGGKITAVNYSSKAEQQYKQNLIAQQKQQLHPSLQKFKAPVFSFKTLSFMVRIDELSNGQYRYASWKANQKQAAKPSLILNQGSVTFDGSGGNHHYTFKSGSYLYTVERNIMGEKTTHEVALQVKQHNKTILNQAGKLMH</sequence>
<name>A0A151Y443_9GAMM</name>
<dbReference type="EMBL" id="LUAW01000013">
    <property type="protein sequence ID" value="KYQ72812.1"/>
    <property type="molecule type" value="Genomic_DNA"/>
</dbReference>
<accession>A0A151Y443</accession>
<dbReference type="Proteomes" id="UP000076276">
    <property type="component" value="Unassembled WGS sequence"/>
</dbReference>
<dbReference type="OrthoDB" id="7433394at2"/>
<feature type="signal peptide" evidence="1">
    <location>
        <begin position="1"/>
        <end position="20"/>
    </location>
</feature>
<evidence type="ECO:0000313" key="3">
    <source>
        <dbReference type="Proteomes" id="UP000076276"/>
    </source>
</evidence>
<dbReference type="RefSeq" id="WP_067667189.1">
    <property type="nucleotide sequence ID" value="NZ_CBCSIK010000008.1"/>
</dbReference>
<evidence type="ECO:0000256" key="1">
    <source>
        <dbReference type="SAM" id="SignalP"/>
    </source>
</evidence>
<organism evidence="2 3">
    <name type="scientific">Acinetobacter pragensis</name>
    <dbReference type="NCBI Taxonomy" id="1806892"/>
    <lineage>
        <taxon>Bacteria</taxon>
        <taxon>Pseudomonadati</taxon>
        <taxon>Pseudomonadota</taxon>
        <taxon>Gammaproteobacteria</taxon>
        <taxon>Moraxellales</taxon>
        <taxon>Moraxellaceae</taxon>
        <taxon>Acinetobacter</taxon>
    </lineage>
</organism>
<protein>
    <submittedName>
        <fullName evidence="2">Uncharacterized protein</fullName>
    </submittedName>
</protein>
<reference evidence="2 3" key="1">
    <citation type="submission" date="2016-03" db="EMBL/GenBank/DDBJ databases">
        <title>Acinetobacter genomospecies 28 strain ANC 4149.</title>
        <authorList>
            <person name="Radolfova-Krizova L."/>
            <person name="Nemec A."/>
        </authorList>
    </citation>
    <scope>NUCLEOTIDE SEQUENCE [LARGE SCALE GENOMIC DNA]</scope>
    <source>
        <strain evidence="2 3">ANC 4149</strain>
    </source>
</reference>
<proteinExistence type="predicted"/>
<gene>
    <name evidence="2" type="ORF">AZH43_08125</name>
</gene>
<keyword evidence="1" id="KW-0732">Signal</keyword>
<feature type="chain" id="PRO_5007592237" evidence="1">
    <location>
        <begin position="21"/>
        <end position="248"/>
    </location>
</feature>
<evidence type="ECO:0000313" key="2">
    <source>
        <dbReference type="EMBL" id="KYQ72812.1"/>
    </source>
</evidence>
<comment type="caution">
    <text evidence="2">The sequence shown here is derived from an EMBL/GenBank/DDBJ whole genome shotgun (WGS) entry which is preliminary data.</text>
</comment>
<keyword evidence="3" id="KW-1185">Reference proteome</keyword>
<dbReference type="AlphaFoldDB" id="A0A151Y443"/>
<dbReference type="STRING" id="1806892.AZH43_08125"/>